<reference evidence="5 6" key="1">
    <citation type="submission" date="2019-02" db="EMBL/GenBank/DDBJ databases">
        <title>Pedobacter sp. RP-3-8 sp. nov., isolated from Arctic soil.</title>
        <authorList>
            <person name="Dahal R.H."/>
        </authorList>
    </citation>
    <scope>NUCLEOTIDE SEQUENCE [LARGE SCALE GENOMIC DNA]</scope>
    <source>
        <strain evidence="5 6">RP-3-8</strain>
    </source>
</reference>
<dbReference type="Proteomes" id="UP000291117">
    <property type="component" value="Unassembled WGS sequence"/>
</dbReference>
<dbReference type="GO" id="GO:0015074">
    <property type="term" value="P:DNA integration"/>
    <property type="evidence" value="ECO:0007669"/>
    <property type="project" value="InterPro"/>
</dbReference>
<keyword evidence="2" id="KW-0238">DNA-binding</keyword>
<sequence>MATFKVITEPSIKTEIVRDKDKKEIGIKKYVYYAISFDEPFEGKLSHYRKENGLKNYDISLVRGDEDDQRRNEQLLLKKINKDLAEGIDPKYKFAHTVAAEKAKIEEAKKVEESKVSLDDAIKLLKESKGYSGIRIAKGKEITATHYLSLYKNNFRRFLQLIGKEKDIRAVTKSDIKYWIDIHFNYTGEHVRKDGKPMFGEWSSKSCLSGKASVSSMFSVLVDKDIIAVNPCFGVKVKSDSEKNILDEDDEVKDVFELWTQEEMDIFFSDSDDINRLYFSNIGKCIYYSAIRKSELFRVTMNMVDFENECFSIPAKFTKSARKYKNANELINIDMPDSLLPSLKKWVNARYPDGYNGESFLFPHKLKTWLPTDYYTFNTHWNTFRGNLRREYEGLFMKNIYALKHNGLSAYFHALIKRKDLTPAEVILKMQAQARHSSFSETENYLRNHNLLFKEKREKANF</sequence>
<evidence type="ECO:0000313" key="5">
    <source>
        <dbReference type="EMBL" id="TCC98769.1"/>
    </source>
</evidence>
<dbReference type="GO" id="GO:0006310">
    <property type="term" value="P:DNA recombination"/>
    <property type="evidence" value="ECO:0007669"/>
    <property type="project" value="UniProtKB-KW"/>
</dbReference>
<dbReference type="OrthoDB" id="9806835at2"/>
<dbReference type="PANTHER" id="PTHR30349:SF64">
    <property type="entry name" value="PROPHAGE INTEGRASE INTD-RELATED"/>
    <property type="match status" value="1"/>
</dbReference>
<dbReference type="InterPro" id="IPR002104">
    <property type="entry name" value="Integrase_catalytic"/>
</dbReference>
<dbReference type="PANTHER" id="PTHR30349">
    <property type="entry name" value="PHAGE INTEGRASE-RELATED"/>
    <property type="match status" value="1"/>
</dbReference>
<evidence type="ECO:0000256" key="1">
    <source>
        <dbReference type="ARBA" id="ARBA00008857"/>
    </source>
</evidence>
<comment type="similarity">
    <text evidence="1">Belongs to the 'phage' integrase family.</text>
</comment>
<dbReference type="AlphaFoldDB" id="A0A4R0NEA0"/>
<dbReference type="InterPro" id="IPR011010">
    <property type="entry name" value="DNA_brk_join_enz"/>
</dbReference>
<dbReference type="RefSeq" id="WP_131607749.1">
    <property type="nucleotide sequence ID" value="NZ_SJSM01000002.1"/>
</dbReference>
<evidence type="ECO:0000256" key="2">
    <source>
        <dbReference type="ARBA" id="ARBA00023125"/>
    </source>
</evidence>
<dbReference type="Gene3D" id="1.10.443.10">
    <property type="entry name" value="Intergrase catalytic core"/>
    <property type="match status" value="1"/>
</dbReference>
<evidence type="ECO:0000259" key="4">
    <source>
        <dbReference type="PROSITE" id="PS51898"/>
    </source>
</evidence>
<dbReference type="InterPro" id="IPR050090">
    <property type="entry name" value="Tyrosine_recombinase_XerCD"/>
</dbReference>
<evidence type="ECO:0000256" key="3">
    <source>
        <dbReference type="ARBA" id="ARBA00023172"/>
    </source>
</evidence>
<accession>A0A4R0NEA0</accession>
<protein>
    <submittedName>
        <fullName evidence="5">Site-specific integrase</fullName>
    </submittedName>
</protein>
<dbReference type="InterPro" id="IPR010998">
    <property type="entry name" value="Integrase_recombinase_N"/>
</dbReference>
<dbReference type="InterPro" id="IPR013762">
    <property type="entry name" value="Integrase-like_cat_sf"/>
</dbReference>
<organism evidence="5 6">
    <name type="scientific">Pedobacter hiemivivus</name>
    <dbReference type="NCBI Taxonomy" id="2530454"/>
    <lineage>
        <taxon>Bacteria</taxon>
        <taxon>Pseudomonadati</taxon>
        <taxon>Bacteroidota</taxon>
        <taxon>Sphingobacteriia</taxon>
        <taxon>Sphingobacteriales</taxon>
        <taxon>Sphingobacteriaceae</taxon>
        <taxon>Pedobacter</taxon>
    </lineage>
</organism>
<keyword evidence="6" id="KW-1185">Reference proteome</keyword>
<dbReference type="SUPFAM" id="SSF56349">
    <property type="entry name" value="DNA breaking-rejoining enzymes"/>
    <property type="match status" value="1"/>
</dbReference>
<name>A0A4R0NEA0_9SPHI</name>
<proteinExistence type="inferred from homology"/>
<keyword evidence="3" id="KW-0233">DNA recombination</keyword>
<dbReference type="Gene3D" id="1.10.150.130">
    <property type="match status" value="1"/>
</dbReference>
<evidence type="ECO:0000313" key="6">
    <source>
        <dbReference type="Proteomes" id="UP000291117"/>
    </source>
</evidence>
<comment type="caution">
    <text evidence="5">The sequence shown here is derived from an EMBL/GenBank/DDBJ whole genome shotgun (WGS) entry which is preliminary data.</text>
</comment>
<dbReference type="GO" id="GO:0003677">
    <property type="term" value="F:DNA binding"/>
    <property type="evidence" value="ECO:0007669"/>
    <property type="project" value="UniProtKB-KW"/>
</dbReference>
<gene>
    <name evidence="5" type="ORF">EZ444_05700</name>
</gene>
<dbReference type="EMBL" id="SJSM01000002">
    <property type="protein sequence ID" value="TCC98769.1"/>
    <property type="molecule type" value="Genomic_DNA"/>
</dbReference>
<dbReference type="PROSITE" id="PS51898">
    <property type="entry name" value="TYR_RECOMBINASE"/>
    <property type="match status" value="1"/>
</dbReference>
<feature type="domain" description="Tyr recombinase" evidence="4">
    <location>
        <begin position="254"/>
        <end position="461"/>
    </location>
</feature>